<dbReference type="EMBL" id="BAABME010000991">
    <property type="protein sequence ID" value="GAA0146838.1"/>
    <property type="molecule type" value="Genomic_DNA"/>
</dbReference>
<reference evidence="1 2" key="1">
    <citation type="submission" date="2024-01" db="EMBL/GenBank/DDBJ databases">
        <title>The complete chloroplast genome sequence of Lithospermum erythrorhizon: insights into the phylogenetic relationship among Boraginaceae species and the maternal lineages of purple gromwells.</title>
        <authorList>
            <person name="Okada T."/>
            <person name="Watanabe K."/>
        </authorList>
    </citation>
    <scope>NUCLEOTIDE SEQUENCE [LARGE SCALE GENOMIC DNA]</scope>
</reference>
<dbReference type="PANTHER" id="PTHR36337">
    <property type="entry name" value="OBSCURIN-LIKE PROTEIN"/>
    <property type="match status" value="1"/>
</dbReference>
<name>A0AAV3P9S5_LITER</name>
<gene>
    <name evidence="1" type="ORF">LIER_06696</name>
</gene>
<comment type="caution">
    <text evidence="1">The sequence shown here is derived from an EMBL/GenBank/DDBJ whole genome shotgun (WGS) entry which is preliminary data.</text>
</comment>
<dbReference type="Proteomes" id="UP001454036">
    <property type="component" value="Unassembled WGS sequence"/>
</dbReference>
<evidence type="ECO:0000313" key="1">
    <source>
        <dbReference type="EMBL" id="GAA0146838.1"/>
    </source>
</evidence>
<proteinExistence type="predicted"/>
<evidence type="ECO:0000313" key="2">
    <source>
        <dbReference type="Proteomes" id="UP001454036"/>
    </source>
</evidence>
<accession>A0AAV3P9S5</accession>
<sequence length="794" mass="89702">MAKQSPSVFLEEWLQSSSGVNDFSPSGPTLSAQAIIQAWADLRDLLQRQTFHPRHLEALKTLISSQVSLYVAEPQAKLVVAILSSDHVSLPPESYAFFLRLLYVWVRKSSRHSPLLVTSVVDLLLHLFSRKFDSTRSSSFLSEEILLLGSLSFSFNASEKSKTSCLELLYKVLEEDYVMIGSSDSHMHSVLAGIGYALSSSVQAYYIEILDFLFGMWNKKDGPSANVSQGLMILHLIEWVLSNNINAHASDKINLLRMEAFQSRKPAYATFAVLMAAAGVLRCLGRWGSTKFMELRTSAEEVIGIVGNELISRTHCLKSYEIQSRESFLLQCISLALARVGSVTFRAPLFLCLTSALLIEIFPLQRIYDQIIEHTEGGLFELGLNKHLETIIFKEAGVVTRVLCNFYASADEENQHAAETMIWDFCRHIYIRHRQAALVLQGHKGMLLTDLEKIAESAFLMVVVFALTVTKHRLNHRIAQEIQQQLSVKILISFSCMEYFRRMRLPEYLDTIRAVIISIQENESACISFVESMPSYDDLTRNNGRPTLQKTEYVWFTDEVQTARILFYLRVLPTCIERLSATAFRKIVAPIMFLYLGHPNAKVARASHSVFVAFLSSGKDQEDKDRVQLKEQLVFYYMQRALELYPGLTPYEGLASGVAALVRQLPAGCPPIFYCIHSLVEKVKTLCSLVNSKEADLWKSWDGDLEPPKKLLELLLRLLYLVDIQVLPALMKQLAEFIVQLPPGGHDMVLNELYQQIAESDDVTRKPTLVSWVQSLSYLHSLSSLSLNSVSSRL</sequence>
<dbReference type="AlphaFoldDB" id="A0AAV3P9S5"/>
<keyword evidence="2" id="KW-1185">Reference proteome</keyword>
<dbReference type="PANTHER" id="PTHR36337:SF1">
    <property type="entry name" value="OBSCURIN-LIKE PROTEIN"/>
    <property type="match status" value="1"/>
</dbReference>
<organism evidence="1 2">
    <name type="scientific">Lithospermum erythrorhizon</name>
    <name type="common">Purple gromwell</name>
    <name type="synonym">Lithospermum officinale var. erythrorhizon</name>
    <dbReference type="NCBI Taxonomy" id="34254"/>
    <lineage>
        <taxon>Eukaryota</taxon>
        <taxon>Viridiplantae</taxon>
        <taxon>Streptophyta</taxon>
        <taxon>Embryophyta</taxon>
        <taxon>Tracheophyta</taxon>
        <taxon>Spermatophyta</taxon>
        <taxon>Magnoliopsida</taxon>
        <taxon>eudicotyledons</taxon>
        <taxon>Gunneridae</taxon>
        <taxon>Pentapetalae</taxon>
        <taxon>asterids</taxon>
        <taxon>lamiids</taxon>
        <taxon>Boraginales</taxon>
        <taxon>Boraginaceae</taxon>
        <taxon>Boraginoideae</taxon>
        <taxon>Lithospermeae</taxon>
        <taxon>Lithospermum</taxon>
    </lineage>
</organism>
<protein>
    <submittedName>
        <fullName evidence="1">Uncharacterized protein</fullName>
    </submittedName>
</protein>